<accession>A0ABS8AXZ4</accession>
<dbReference type="InterPro" id="IPR055066">
    <property type="entry name" value="AASDHPPT_N"/>
</dbReference>
<dbReference type="GO" id="GO:0016740">
    <property type="term" value="F:transferase activity"/>
    <property type="evidence" value="ECO:0007669"/>
    <property type="project" value="UniProtKB-KW"/>
</dbReference>
<dbReference type="Gene3D" id="3.90.470.20">
    <property type="entry name" value="4'-phosphopantetheinyl transferase domain"/>
    <property type="match status" value="2"/>
</dbReference>
<comment type="similarity">
    <text evidence="1">Belongs to the P-Pant transferase superfamily. Gsp/Sfp/HetI/AcpT family.</text>
</comment>
<evidence type="ECO:0000256" key="1">
    <source>
        <dbReference type="ARBA" id="ARBA00010990"/>
    </source>
</evidence>
<evidence type="ECO:0000259" key="4">
    <source>
        <dbReference type="Pfam" id="PF22624"/>
    </source>
</evidence>
<evidence type="ECO:0000256" key="2">
    <source>
        <dbReference type="ARBA" id="ARBA00022679"/>
    </source>
</evidence>
<dbReference type="SUPFAM" id="SSF56214">
    <property type="entry name" value="4'-phosphopantetheinyl transferase"/>
    <property type="match status" value="2"/>
</dbReference>
<dbReference type="PANTHER" id="PTHR12215">
    <property type="entry name" value="PHOSPHOPANTETHEINE TRANSFERASE"/>
    <property type="match status" value="1"/>
</dbReference>
<evidence type="ECO:0000313" key="6">
    <source>
        <dbReference type="Proteomes" id="UP001165296"/>
    </source>
</evidence>
<keyword evidence="6" id="KW-1185">Reference proteome</keyword>
<feature type="domain" description="4'-phosphopantetheinyl transferase" evidence="3">
    <location>
        <begin position="110"/>
        <end position="176"/>
    </location>
</feature>
<dbReference type="EMBL" id="JAJADR010000009">
    <property type="protein sequence ID" value="MCB2410659.1"/>
    <property type="molecule type" value="Genomic_DNA"/>
</dbReference>
<evidence type="ECO:0000313" key="5">
    <source>
        <dbReference type="EMBL" id="MCB2410659.1"/>
    </source>
</evidence>
<feature type="domain" description="4'-phosphopantetheinyl transferase N-terminal" evidence="4">
    <location>
        <begin position="24"/>
        <end position="104"/>
    </location>
</feature>
<sequence length="242" mass="27221">MEQSKPVVYLAYIRLQGELPRAVFAKYLTGVPASIRQANARYVRWQDKQAHLFGKLLVHHALTKLGFADDVLSQILYSSHGRPYVVGNADFNLSHSGHYILCAAGQGIRLGVDVEEMRNIDFSHFDEVMTPAQWQQINHCQNPLQKFYELWTIKESVIKADSRGLTIPLKNIIPDNGQVDLDDSNWYIRPLQLDEQYAGCLAVNVEHYDLVLEELTIHELAAPDLKPVVTSTTAPQPALGCA</sequence>
<gene>
    <name evidence="5" type="ORF">LGH74_21910</name>
</gene>
<dbReference type="Pfam" id="PF22624">
    <property type="entry name" value="AASDHPPT_N"/>
    <property type="match status" value="1"/>
</dbReference>
<dbReference type="InterPro" id="IPR008278">
    <property type="entry name" value="4-PPantetheinyl_Trfase_dom"/>
</dbReference>
<keyword evidence="2 5" id="KW-0808">Transferase</keyword>
<protein>
    <submittedName>
        <fullName evidence="5">4'-phosphopantetheinyl transferase superfamily protein</fullName>
    </submittedName>
</protein>
<name>A0ABS8AXZ4_9BACT</name>
<organism evidence="5 6">
    <name type="scientific">Hymenobacter lucidus</name>
    <dbReference type="NCBI Taxonomy" id="2880930"/>
    <lineage>
        <taxon>Bacteria</taxon>
        <taxon>Pseudomonadati</taxon>
        <taxon>Bacteroidota</taxon>
        <taxon>Cytophagia</taxon>
        <taxon>Cytophagales</taxon>
        <taxon>Hymenobacteraceae</taxon>
        <taxon>Hymenobacter</taxon>
    </lineage>
</organism>
<dbReference type="PANTHER" id="PTHR12215:SF10">
    <property type="entry name" value="L-AMINOADIPATE-SEMIALDEHYDE DEHYDROGENASE-PHOSPHOPANTETHEINYL TRANSFERASE"/>
    <property type="match status" value="1"/>
</dbReference>
<comment type="caution">
    <text evidence="5">The sequence shown here is derived from an EMBL/GenBank/DDBJ whole genome shotgun (WGS) entry which is preliminary data.</text>
</comment>
<dbReference type="InterPro" id="IPR050559">
    <property type="entry name" value="P-Pant_transferase_sf"/>
</dbReference>
<dbReference type="RefSeq" id="WP_226179771.1">
    <property type="nucleotide sequence ID" value="NZ_JAJADR010000009.1"/>
</dbReference>
<dbReference type="Pfam" id="PF01648">
    <property type="entry name" value="ACPS"/>
    <property type="match status" value="1"/>
</dbReference>
<reference evidence="5" key="1">
    <citation type="submission" date="2021-10" db="EMBL/GenBank/DDBJ databases">
        <authorList>
            <person name="Dean J.D."/>
            <person name="Kim M.K."/>
            <person name="Newey C.N."/>
            <person name="Stoker T.S."/>
            <person name="Thompson D.W."/>
            <person name="Grose J.H."/>
        </authorList>
    </citation>
    <scope>NUCLEOTIDE SEQUENCE</scope>
    <source>
        <strain evidence="5">BT178</strain>
    </source>
</reference>
<evidence type="ECO:0000259" key="3">
    <source>
        <dbReference type="Pfam" id="PF01648"/>
    </source>
</evidence>
<dbReference type="InterPro" id="IPR037143">
    <property type="entry name" value="4-PPantetheinyl_Trfase_dom_sf"/>
</dbReference>
<dbReference type="Proteomes" id="UP001165296">
    <property type="component" value="Unassembled WGS sequence"/>
</dbReference>
<proteinExistence type="inferred from homology"/>